<sequence length="82" mass="8595">MEAGAADLLEPTMHVTHALRAGNGGEFLVNRGGALTSRPGLRDTVYQRGDMLSAEASLQRLELVSEVNTLALAVDTAETIGS</sequence>
<gene>
    <name evidence="1" type="ORF">JMJ56_16875</name>
</gene>
<protein>
    <submittedName>
        <fullName evidence="1">Uncharacterized protein</fullName>
    </submittedName>
</protein>
<dbReference type="RefSeq" id="WP_202832944.1">
    <property type="nucleotide sequence ID" value="NZ_JAETWB010000008.1"/>
</dbReference>
<proteinExistence type="predicted"/>
<evidence type="ECO:0000313" key="2">
    <source>
        <dbReference type="Proteomes" id="UP000660885"/>
    </source>
</evidence>
<accession>A0ABS1U4W3</accession>
<organism evidence="1 2">
    <name type="scientific">Belnapia arida</name>
    <dbReference type="NCBI Taxonomy" id="2804533"/>
    <lineage>
        <taxon>Bacteria</taxon>
        <taxon>Pseudomonadati</taxon>
        <taxon>Pseudomonadota</taxon>
        <taxon>Alphaproteobacteria</taxon>
        <taxon>Acetobacterales</taxon>
        <taxon>Roseomonadaceae</taxon>
        <taxon>Belnapia</taxon>
    </lineage>
</organism>
<name>A0ABS1U4W3_9PROT</name>
<evidence type="ECO:0000313" key="1">
    <source>
        <dbReference type="EMBL" id="MBL6079694.1"/>
    </source>
</evidence>
<comment type="caution">
    <text evidence="1">The sequence shown here is derived from an EMBL/GenBank/DDBJ whole genome shotgun (WGS) entry which is preliminary data.</text>
</comment>
<keyword evidence="2" id="KW-1185">Reference proteome</keyword>
<reference evidence="1 2" key="1">
    <citation type="submission" date="2021-01" db="EMBL/GenBank/DDBJ databases">
        <title>Belnapia mucosa sp. nov. and Belnapia arida sp. nov., isolated from the Tabernas Desert (Almeria, Spain).</title>
        <authorList>
            <person name="Molina-Menor E."/>
            <person name="Vidal-Verdu A."/>
            <person name="Calonge A."/>
            <person name="Satari L."/>
            <person name="Pereto J."/>
            <person name="Porcar M."/>
        </authorList>
    </citation>
    <scope>NUCLEOTIDE SEQUENCE [LARGE SCALE GENOMIC DNA]</scope>
    <source>
        <strain evidence="1 2">T18</strain>
    </source>
</reference>
<dbReference type="Proteomes" id="UP000660885">
    <property type="component" value="Unassembled WGS sequence"/>
</dbReference>
<dbReference type="EMBL" id="JAETWB010000008">
    <property type="protein sequence ID" value="MBL6079694.1"/>
    <property type="molecule type" value="Genomic_DNA"/>
</dbReference>